<dbReference type="Proteomes" id="UP001393056">
    <property type="component" value="Unassembled WGS sequence"/>
</dbReference>
<protein>
    <recommendedName>
        <fullName evidence="3">YokE-like PH domain-containing protein</fullName>
    </recommendedName>
</protein>
<name>A0ABU9I6W5_9FLAO</name>
<evidence type="ECO:0000313" key="2">
    <source>
        <dbReference type="Proteomes" id="UP001393056"/>
    </source>
</evidence>
<sequence length="113" mass="13168">MNLIKSKSSIIALFFNGQLAHIINPWVLSVDYENETITVEKRNWYFIGINKNIIAFRFIRNIRVDEHLFGANISIKATGGWVEAKYLSKNDAETFKNSLFEYNKGRNNYIIFS</sequence>
<proteinExistence type="predicted"/>
<comment type="caution">
    <text evidence="1">The sequence shown here is derived from an EMBL/GenBank/DDBJ whole genome shotgun (WGS) entry which is preliminary data.</text>
</comment>
<accession>A0ABU9I6W5</accession>
<organism evidence="1 2">
    <name type="scientific">Flavobacterium helocola</name>
    <dbReference type="NCBI Taxonomy" id="3139139"/>
    <lineage>
        <taxon>Bacteria</taxon>
        <taxon>Pseudomonadati</taxon>
        <taxon>Bacteroidota</taxon>
        <taxon>Flavobacteriia</taxon>
        <taxon>Flavobacteriales</taxon>
        <taxon>Flavobacteriaceae</taxon>
        <taxon>Flavobacterium</taxon>
    </lineage>
</organism>
<gene>
    <name evidence="1" type="ORF">AAEO58_08850</name>
</gene>
<evidence type="ECO:0000313" key="1">
    <source>
        <dbReference type="EMBL" id="MEL1248151.1"/>
    </source>
</evidence>
<dbReference type="RefSeq" id="WP_297869023.1">
    <property type="nucleotide sequence ID" value="NZ_JBBYHT010000004.1"/>
</dbReference>
<evidence type="ECO:0008006" key="3">
    <source>
        <dbReference type="Google" id="ProtNLM"/>
    </source>
</evidence>
<dbReference type="EMBL" id="JBBYHT010000004">
    <property type="protein sequence ID" value="MEL1248151.1"/>
    <property type="molecule type" value="Genomic_DNA"/>
</dbReference>
<reference evidence="1 2" key="1">
    <citation type="submission" date="2024-04" db="EMBL/GenBank/DDBJ databases">
        <title>Flavobacterium sp. DGU41 16S ribosomal RNA gene Genome sequencing and assembly.</title>
        <authorList>
            <person name="Park S."/>
        </authorList>
    </citation>
    <scope>NUCLEOTIDE SEQUENCE [LARGE SCALE GENOMIC DNA]</scope>
    <source>
        <strain evidence="1 2">DGU41</strain>
    </source>
</reference>
<keyword evidence="2" id="KW-1185">Reference proteome</keyword>